<accession>A0AAV9VXZ3</accession>
<keyword evidence="6" id="KW-0560">Oxidoreductase</keyword>
<dbReference type="GO" id="GO:0004499">
    <property type="term" value="F:N,N-dimethylaniline monooxygenase activity"/>
    <property type="evidence" value="ECO:0007669"/>
    <property type="project" value="InterPro"/>
</dbReference>
<dbReference type="SUPFAM" id="SSF51905">
    <property type="entry name" value="FAD/NAD(P)-binding domain"/>
    <property type="match status" value="2"/>
</dbReference>
<evidence type="ECO:0000256" key="3">
    <source>
        <dbReference type="ARBA" id="ARBA00022630"/>
    </source>
</evidence>
<dbReference type="AlphaFoldDB" id="A0AAV9VXZ3"/>
<keyword evidence="3" id="KW-0285">Flavoprotein</keyword>
<proteinExistence type="inferred from homology"/>
<dbReference type="InterPro" id="IPR050346">
    <property type="entry name" value="FMO-like"/>
</dbReference>
<comment type="caution">
    <text evidence="9">The sequence shown here is derived from an EMBL/GenBank/DDBJ whole genome shotgun (WGS) entry which is preliminary data.</text>
</comment>
<feature type="region of interest" description="Disordered" evidence="8">
    <location>
        <begin position="59"/>
        <end position="81"/>
    </location>
</feature>
<dbReference type="InterPro" id="IPR036188">
    <property type="entry name" value="FAD/NAD-bd_sf"/>
</dbReference>
<keyword evidence="7" id="KW-0503">Monooxygenase</keyword>
<dbReference type="Proteomes" id="UP001370758">
    <property type="component" value="Unassembled WGS sequence"/>
</dbReference>
<comment type="cofactor">
    <cofactor evidence="1">
        <name>FAD</name>
        <dbReference type="ChEBI" id="CHEBI:57692"/>
    </cofactor>
</comment>
<keyword evidence="5" id="KW-0521">NADP</keyword>
<evidence type="ECO:0008006" key="11">
    <source>
        <dbReference type="Google" id="ProtNLM"/>
    </source>
</evidence>
<evidence type="ECO:0000256" key="5">
    <source>
        <dbReference type="ARBA" id="ARBA00022857"/>
    </source>
</evidence>
<dbReference type="GO" id="GO:0050660">
    <property type="term" value="F:flavin adenine dinucleotide binding"/>
    <property type="evidence" value="ECO:0007669"/>
    <property type="project" value="InterPro"/>
</dbReference>
<keyword evidence="10" id="KW-1185">Reference proteome</keyword>
<dbReference type="EMBL" id="JAVHJL010000008">
    <property type="protein sequence ID" value="KAK6498659.1"/>
    <property type="molecule type" value="Genomic_DNA"/>
</dbReference>
<dbReference type="Pfam" id="PF00743">
    <property type="entry name" value="FMO-like"/>
    <property type="match status" value="3"/>
</dbReference>
<dbReference type="PRINTS" id="PR00370">
    <property type="entry name" value="FMOXYGENASE"/>
</dbReference>
<evidence type="ECO:0000256" key="7">
    <source>
        <dbReference type="ARBA" id="ARBA00023033"/>
    </source>
</evidence>
<evidence type="ECO:0000256" key="6">
    <source>
        <dbReference type="ARBA" id="ARBA00023002"/>
    </source>
</evidence>
<evidence type="ECO:0000256" key="8">
    <source>
        <dbReference type="SAM" id="MobiDB-lite"/>
    </source>
</evidence>
<gene>
    <name evidence="9" type="ORF">TWF481_011237</name>
</gene>
<organism evidence="9 10">
    <name type="scientific">Arthrobotrys musiformis</name>
    <dbReference type="NCBI Taxonomy" id="47236"/>
    <lineage>
        <taxon>Eukaryota</taxon>
        <taxon>Fungi</taxon>
        <taxon>Dikarya</taxon>
        <taxon>Ascomycota</taxon>
        <taxon>Pezizomycotina</taxon>
        <taxon>Orbiliomycetes</taxon>
        <taxon>Orbiliales</taxon>
        <taxon>Orbiliaceae</taxon>
        <taxon>Arthrobotrys</taxon>
    </lineage>
</organism>
<evidence type="ECO:0000256" key="2">
    <source>
        <dbReference type="ARBA" id="ARBA00009183"/>
    </source>
</evidence>
<evidence type="ECO:0000256" key="4">
    <source>
        <dbReference type="ARBA" id="ARBA00022827"/>
    </source>
</evidence>
<sequence length="474" mass="53893">MSIVRMLPKIRKVAVLGGGPSGVVAAKCLLSEGLTPVVFEQRPSFGGVWNYTPETKSRLDHIPQEDPNLDDEPVPDSRGSGKPVFMSPIYNELETNIPKNLMVFNKTPFNEELQLFPGHEDTKLYIQEFSKGLERYTEFNRRVLKLVRQDGLKWEVETQDVISTKTEKSVFDAVVITTGHYNVPYIPPINGIEEFERDHPGAILHSKYFRVADGYTGKKVIVVGNSASGIDIAAQISEVSQVPLLQSCRSRGAYKDFPLLNPEKIKIVPTIEKFVPEDRTVIFSDGTVEKHIDVILFCTGYLHSLPFLEESTKPSEQMVTDGFYIHRLYQHLFYIPRPTLSIVGLPTKVIPFPFVETQAAAVAGVYSGRLDLPSEESMDAWEKELLRQRPGDRHFHFLSFPQDADYMDRLNEWSQEKPSDTKALYQPTQWGEKERWIRQNTPKIKAAFLVAKSEGRIVKTMEELGFHFEGDEDK</sequence>
<comment type="similarity">
    <text evidence="2">Belongs to the FMO family.</text>
</comment>
<dbReference type="InterPro" id="IPR020946">
    <property type="entry name" value="Flavin_mOase-like"/>
</dbReference>
<protein>
    <recommendedName>
        <fullName evidence="11">Flavin-containing monooxygenase</fullName>
    </recommendedName>
</protein>
<dbReference type="InterPro" id="IPR000960">
    <property type="entry name" value="Flavin_mOase"/>
</dbReference>
<keyword evidence="4" id="KW-0274">FAD</keyword>
<dbReference type="PANTHER" id="PTHR23023">
    <property type="entry name" value="DIMETHYLANILINE MONOOXYGENASE"/>
    <property type="match status" value="1"/>
</dbReference>
<name>A0AAV9VXZ3_9PEZI</name>
<evidence type="ECO:0000256" key="1">
    <source>
        <dbReference type="ARBA" id="ARBA00001974"/>
    </source>
</evidence>
<dbReference type="Gene3D" id="3.50.50.60">
    <property type="entry name" value="FAD/NAD(P)-binding domain"/>
    <property type="match status" value="2"/>
</dbReference>
<dbReference type="GO" id="GO:0050661">
    <property type="term" value="F:NADP binding"/>
    <property type="evidence" value="ECO:0007669"/>
    <property type="project" value="InterPro"/>
</dbReference>
<dbReference type="FunFam" id="3.50.50.60:FF:000138">
    <property type="entry name" value="Flavin-containing monooxygenase"/>
    <property type="match status" value="1"/>
</dbReference>
<evidence type="ECO:0000313" key="9">
    <source>
        <dbReference type="EMBL" id="KAK6498659.1"/>
    </source>
</evidence>
<reference evidence="9 10" key="1">
    <citation type="submission" date="2023-08" db="EMBL/GenBank/DDBJ databases">
        <authorList>
            <person name="Palmer J.M."/>
        </authorList>
    </citation>
    <scope>NUCLEOTIDE SEQUENCE [LARGE SCALE GENOMIC DNA]</scope>
    <source>
        <strain evidence="9 10">TWF481</strain>
    </source>
</reference>
<evidence type="ECO:0000313" key="10">
    <source>
        <dbReference type="Proteomes" id="UP001370758"/>
    </source>
</evidence>